<name>A0A059ZX45_ACICK</name>
<gene>
    <name evidence="1" type="ORF">Acaty_c0676</name>
</gene>
<reference evidence="1 2" key="1">
    <citation type="journal article" date="2009" name="J. Bacteriol.">
        <title>Draft genome sequence of the extremely acidophilic bacterium Acidithiobacillus caldus ATCC 51756 reveals metabolic versatility in the genus Acidithiobacillus.</title>
        <authorList>
            <person name="Valdes J."/>
            <person name="Quatrini R."/>
            <person name="Hallberg K."/>
            <person name="Dopson M."/>
            <person name="Valenzuela P.D."/>
            <person name="Holmes D.S."/>
        </authorList>
    </citation>
    <scope>NUCLEOTIDE SEQUENCE [LARGE SCALE GENOMIC DNA]</scope>
    <source>
        <strain evidence="2">ATCC 51756 / DSM 8584 / KU</strain>
    </source>
</reference>
<dbReference type="Proteomes" id="UP000005522">
    <property type="component" value="Chromosome"/>
</dbReference>
<sequence>MRPPYCVLPVDHRAEKRDAKCRELPFFPAEGAQPEHCPAHRTPQYRPKRLKSLLNTTQWQISKPSTTLLLRGNPAPSADRRHHDELELFYLTSRKRP</sequence>
<dbReference type="EMBL" id="CP005986">
    <property type="protein sequence ID" value="AIA54556.1"/>
    <property type="molecule type" value="Genomic_DNA"/>
</dbReference>
<proteinExistence type="predicted"/>
<evidence type="ECO:0000313" key="2">
    <source>
        <dbReference type="Proteomes" id="UP000005522"/>
    </source>
</evidence>
<accession>A0A059ZX45</accession>
<dbReference type="AlphaFoldDB" id="A0A059ZX45"/>
<evidence type="ECO:0000313" key="1">
    <source>
        <dbReference type="EMBL" id="AIA54556.1"/>
    </source>
</evidence>
<protein>
    <submittedName>
        <fullName evidence="1">Uncharacterized protein</fullName>
    </submittedName>
</protein>
<dbReference type="HOGENOM" id="CLU_2340414_0_0_6"/>
<organism evidence="1 2">
    <name type="scientific">Acidithiobacillus caldus (strain ATCC 51756 / DSM 8584 / KU)</name>
    <dbReference type="NCBI Taxonomy" id="637389"/>
    <lineage>
        <taxon>Bacteria</taxon>
        <taxon>Pseudomonadati</taxon>
        <taxon>Pseudomonadota</taxon>
        <taxon>Acidithiobacillia</taxon>
        <taxon>Acidithiobacillales</taxon>
        <taxon>Acidithiobacillaceae</taxon>
        <taxon>Acidithiobacillus</taxon>
    </lineage>
</organism>
<dbReference type="KEGG" id="acz:Acaty_c0676"/>